<evidence type="ECO:0000259" key="2">
    <source>
        <dbReference type="Pfam" id="PF14581"/>
    </source>
</evidence>
<gene>
    <name evidence="3" type="ORF">DQ70_12325</name>
    <name evidence="4" type="ORF">HZJ64_04795</name>
</gene>
<dbReference type="Proteomes" id="UP000544530">
    <property type="component" value="Unassembled WGS sequence"/>
</dbReference>
<dbReference type="AlphaFoldDB" id="A0A3T2P0M7"/>
<dbReference type="InterPro" id="IPR009839">
    <property type="entry name" value="SseB_N"/>
</dbReference>
<feature type="domain" description="SseB protein C-terminal" evidence="2">
    <location>
        <begin position="134"/>
        <end position="235"/>
    </location>
</feature>
<protein>
    <submittedName>
        <fullName evidence="3">Enhanced serine sensitivity protein SseB</fullName>
    </submittedName>
</protein>
<organism evidence="3 5">
    <name type="scientific">Listeria monocytogenes</name>
    <dbReference type="NCBI Taxonomy" id="1639"/>
    <lineage>
        <taxon>Bacteria</taxon>
        <taxon>Bacillati</taxon>
        <taxon>Bacillota</taxon>
        <taxon>Bacilli</taxon>
        <taxon>Bacillales</taxon>
        <taxon>Listeriaceae</taxon>
        <taxon>Listeria</taxon>
    </lineage>
</organism>
<evidence type="ECO:0000313" key="3">
    <source>
        <dbReference type="EMBL" id="EAC7481470.1"/>
    </source>
</evidence>
<reference evidence="3 5" key="1">
    <citation type="submission" date="2018-06" db="EMBL/GenBank/DDBJ databases">
        <authorList>
            <consortium name="GenomeTrakr: Next Generation Sequencing Network for Food Pathogen Tracability"/>
        </authorList>
    </citation>
    <scope>NUCLEOTIDE SEQUENCE [LARGE SCALE GENOMIC DNA]</scope>
    <source>
        <strain evidence="3 5">CFSAN008042</strain>
    </source>
</reference>
<dbReference type="KEGG" id="lmv:Y193_00870"/>
<dbReference type="Proteomes" id="UP000368512">
    <property type="component" value="Unassembled WGS sequence"/>
</dbReference>
<evidence type="ECO:0000313" key="6">
    <source>
        <dbReference type="Proteomes" id="UP000544530"/>
    </source>
</evidence>
<accession>A0A3T2P0M7</accession>
<evidence type="ECO:0000259" key="1">
    <source>
        <dbReference type="Pfam" id="PF07179"/>
    </source>
</evidence>
<reference evidence="4 6" key="2">
    <citation type="submission" date="2020-06" db="EMBL/GenBank/DDBJ databases">
        <title>Two Listeria outbreaks in Switzerland in 2018 and 2020.</title>
        <authorList>
            <person name="Stevens M.J.A."/>
            <person name="Bloemberg G."/>
            <person name="Nusch-Inderbinnen M."/>
            <person name="Stephan R."/>
        </authorList>
    </citation>
    <scope>NUCLEOTIDE SEQUENCE [LARGE SCALE GENOMIC DNA]</scope>
    <source>
        <strain evidence="4 6">N18-0707</strain>
    </source>
</reference>
<comment type="caution">
    <text evidence="3">The sequence shown here is derived from an EMBL/GenBank/DDBJ whole genome shotgun (WGS) entry which is preliminary data.</text>
</comment>
<dbReference type="InterPro" id="IPR027945">
    <property type="entry name" value="SseB_C"/>
</dbReference>
<sequence length="237" mass="27754">MNEQILLKNDDLLNIIKVLKTNYSKQVEEELYRQMQKSKLLLPAIIREENKISIVKIIDEKENEYLPVFTDWTNFQLYLDSTKESQPIVFTFNEYFNILVADLNLSGIVINPYSHNLVLSRENLNYLEKSQVNIQKGEQISIGLPKKYPHLFVENCKSFFEKDSSIKSAFLLQMVRDNQISLLLVIDTPNIEVLFSKLNEYTEKFLDSEQILDILALDTPLGKNTTKEYEPFYKRKG</sequence>
<dbReference type="EMBL" id="JACAVN010000002">
    <property type="protein sequence ID" value="NYA01143.1"/>
    <property type="molecule type" value="Genomic_DNA"/>
</dbReference>
<dbReference type="Pfam" id="PF07179">
    <property type="entry name" value="SseB"/>
    <property type="match status" value="1"/>
</dbReference>
<evidence type="ECO:0000313" key="4">
    <source>
        <dbReference type="EMBL" id="NYA01143.1"/>
    </source>
</evidence>
<name>A0A3T2P0M7_LISMN</name>
<feature type="domain" description="SseB protein N-terminal" evidence="1">
    <location>
        <begin position="24"/>
        <end position="124"/>
    </location>
</feature>
<dbReference type="Pfam" id="PF14581">
    <property type="entry name" value="SseB_C"/>
    <property type="match status" value="1"/>
</dbReference>
<dbReference type="RefSeq" id="WP_003724902.1">
    <property type="nucleotide sequence ID" value="NC_021827.1"/>
</dbReference>
<evidence type="ECO:0000313" key="5">
    <source>
        <dbReference type="Proteomes" id="UP000368512"/>
    </source>
</evidence>
<proteinExistence type="predicted"/>
<dbReference type="EMBL" id="AAAJWF010000008">
    <property type="protein sequence ID" value="EAC7481470.1"/>
    <property type="molecule type" value="Genomic_DNA"/>
</dbReference>